<dbReference type="InterPro" id="IPR011250">
    <property type="entry name" value="OMP/PagP_B-barrel"/>
</dbReference>
<sequence>MKNPLIIFLFFAVIRPAFGQYYAGGIQANFGIPLNKLRESAEGIIFPEYTFTLYYPLYNRPVDLGLNIGVGTYQTKLEKRRDLYQGYNDEMRLRRNNNLLSLMGFVRYNFNPEAKVIPFIEAQLGTTYFYTRYKIRESWDSVPIEEGRDQSNWVMAYRIGGGLKFPFKNRDKGHWEFKALYHESTPAKFLRKQDTLFNPDKGEGEFEYNLQRSPFYLLQPGIGVILYFDY</sequence>
<organism evidence="1 2">
    <name type="scientific">Fontibacter flavus</name>
    <dbReference type="NCBI Taxonomy" id="654838"/>
    <lineage>
        <taxon>Bacteria</taxon>
        <taxon>Pseudomonadati</taxon>
        <taxon>Bacteroidota</taxon>
        <taxon>Cytophagia</taxon>
        <taxon>Cytophagales</taxon>
        <taxon>Cyclobacteriaceae</taxon>
        <taxon>Fontibacter</taxon>
    </lineage>
</organism>
<evidence type="ECO:0000313" key="1">
    <source>
        <dbReference type="EMBL" id="MFC0264014.1"/>
    </source>
</evidence>
<gene>
    <name evidence="1" type="ORF">ACFFIP_15075</name>
</gene>
<name>A0ABV6FVY5_9BACT</name>
<comment type="caution">
    <text evidence="1">The sequence shown here is derived from an EMBL/GenBank/DDBJ whole genome shotgun (WGS) entry which is preliminary data.</text>
</comment>
<dbReference type="SUPFAM" id="SSF56925">
    <property type="entry name" value="OMPA-like"/>
    <property type="match status" value="1"/>
</dbReference>
<dbReference type="RefSeq" id="WP_382388523.1">
    <property type="nucleotide sequence ID" value="NZ_JBHLWI010000041.1"/>
</dbReference>
<proteinExistence type="predicted"/>
<accession>A0ABV6FVY5</accession>
<protein>
    <recommendedName>
        <fullName evidence="3">Outer membrane protein beta-barrel domain-containing protein</fullName>
    </recommendedName>
</protein>
<keyword evidence="2" id="KW-1185">Reference proteome</keyword>
<dbReference type="EMBL" id="JBHLWI010000041">
    <property type="protein sequence ID" value="MFC0264014.1"/>
    <property type="molecule type" value="Genomic_DNA"/>
</dbReference>
<dbReference type="Proteomes" id="UP001589797">
    <property type="component" value="Unassembled WGS sequence"/>
</dbReference>
<evidence type="ECO:0008006" key="3">
    <source>
        <dbReference type="Google" id="ProtNLM"/>
    </source>
</evidence>
<evidence type="ECO:0000313" key="2">
    <source>
        <dbReference type="Proteomes" id="UP001589797"/>
    </source>
</evidence>
<reference evidence="1 2" key="1">
    <citation type="submission" date="2024-09" db="EMBL/GenBank/DDBJ databases">
        <authorList>
            <person name="Sun Q."/>
            <person name="Mori K."/>
        </authorList>
    </citation>
    <scope>NUCLEOTIDE SEQUENCE [LARGE SCALE GENOMIC DNA]</scope>
    <source>
        <strain evidence="1 2">CCM 7650</strain>
    </source>
</reference>
<dbReference type="Gene3D" id="2.40.160.20">
    <property type="match status" value="1"/>
</dbReference>